<comment type="subcellular location">
    <subcellularLocation>
        <location evidence="7 8">Cytoplasm</location>
    </subcellularLocation>
</comment>
<dbReference type="RefSeq" id="WP_380685466.1">
    <property type="nucleotide sequence ID" value="NZ_JBHRSS010000001.1"/>
</dbReference>
<dbReference type="Pfam" id="PF02875">
    <property type="entry name" value="Mur_ligase_C"/>
    <property type="match status" value="1"/>
</dbReference>
<evidence type="ECO:0000259" key="9">
    <source>
        <dbReference type="Pfam" id="PF01225"/>
    </source>
</evidence>
<keyword evidence="3 7" id="KW-0133">Cell shape</keyword>
<comment type="caution">
    <text evidence="12">The sequence shown here is derived from an EMBL/GenBank/DDBJ whole genome shotgun (WGS) entry which is preliminary data.</text>
</comment>
<dbReference type="Pfam" id="PF01225">
    <property type="entry name" value="Mur_ligase"/>
    <property type="match status" value="1"/>
</dbReference>
<feature type="binding site" evidence="7">
    <location>
        <position position="393"/>
    </location>
    <ligand>
        <name>meso-2,6-diaminopimelate</name>
        <dbReference type="ChEBI" id="CHEBI:57791"/>
    </ligand>
</feature>
<dbReference type="SUPFAM" id="SSF63418">
    <property type="entry name" value="MurE/MurF N-terminal domain"/>
    <property type="match status" value="1"/>
</dbReference>
<feature type="binding site" evidence="7">
    <location>
        <begin position="417"/>
        <end position="420"/>
    </location>
    <ligand>
        <name>meso-2,6-diaminopimelate</name>
        <dbReference type="ChEBI" id="CHEBI:57791"/>
    </ligand>
</feature>
<name>A0ABV7EL66_9GAMM</name>
<dbReference type="HAMAP" id="MF_00208">
    <property type="entry name" value="MurE"/>
    <property type="match status" value="1"/>
</dbReference>
<dbReference type="Gene3D" id="3.40.1190.10">
    <property type="entry name" value="Mur-like, catalytic domain"/>
    <property type="match status" value="1"/>
</dbReference>
<dbReference type="InterPro" id="IPR005761">
    <property type="entry name" value="UDP-N-AcMur-Glu-dNH2Pim_ligase"/>
</dbReference>
<reference evidence="13" key="1">
    <citation type="journal article" date="2019" name="Int. J. Syst. Evol. Microbiol.">
        <title>The Global Catalogue of Microorganisms (GCM) 10K type strain sequencing project: providing services to taxonomists for standard genome sequencing and annotation.</title>
        <authorList>
            <consortium name="The Broad Institute Genomics Platform"/>
            <consortium name="The Broad Institute Genome Sequencing Center for Infectious Disease"/>
            <person name="Wu L."/>
            <person name="Ma J."/>
        </authorList>
    </citation>
    <scope>NUCLEOTIDE SEQUENCE [LARGE SCALE GENOMIC DNA]</scope>
    <source>
        <strain evidence="13">KCTC 52640</strain>
    </source>
</reference>
<dbReference type="InterPro" id="IPR000713">
    <property type="entry name" value="Mur_ligase_N"/>
</dbReference>
<dbReference type="GO" id="GO:0008765">
    <property type="term" value="F:UDP-N-acetylmuramoylalanyl-D-glutamate-2,6-diaminopimelate ligase activity"/>
    <property type="evidence" value="ECO:0007669"/>
    <property type="project" value="UniProtKB-EC"/>
</dbReference>
<keyword evidence="7" id="KW-0547">Nucleotide-binding</keyword>
<comment type="similarity">
    <text evidence="1 7">Belongs to the MurCDEF family. MurE subfamily.</text>
</comment>
<comment type="function">
    <text evidence="7">Catalyzes the addition of meso-diaminopimelic acid to the nucleotide precursor UDP-N-acetylmuramoyl-L-alanyl-D-glutamate (UMAG) in the biosynthesis of bacterial cell-wall peptidoglycan.</text>
</comment>
<feature type="binding site" evidence="7">
    <location>
        <position position="186"/>
    </location>
    <ligand>
        <name>UDP-N-acetyl-alpha-D-muramoyl-L-alanyl-D-glutamate</name>
        <dbReference type="ChEBI" id="CHEBI:83900"/>
    </ligand>
</feature>
<proteinExistence type="inferred from homology"/>
<evidence type="ECO:0000256" key="4">
    <source>
        <dbReference type="ARBA" id="ARBA00022984"/>
    </source>
</evidence>
<protein>
    <recommendedName>
        <fullName evidence="7">UDP-N-acetylmuramoyl-L-alanyl-D-glutamate--2,6-diaminopimelate ligase</fullName>
        <ecNumber evidence="7">6.3.2.13</ecNumber>
    </recommendedName>
    <alternativeName>
        <fullName evidence="7">Meso-A2pm-adding enzyme</fullName>
    </alternativeName>
    <alternativeName>
        <fullName evidence="7">Meso-diaminopimelate-adding enzyme</fullName>
    </alternativeName>
    <alternativeName>
        <fullName evidence="7">UDP-MurNAc-L-Ala-D-Glu:meso-diaminopimelate ligase</fullName>
    </alternativeName>
    <alternativeName>
        <fullName evidence="7">UDP-MurNAc-tripeptide synthetase</fullName>
    </alternativeName>
    <alternativeName>
        <fullName evidence="7">UDP-N-acetylmuramyl-tripeptide synthetase</fullName>
    </alternativeName>
</protein>
<accession>A0ABV7EL66</accession>
<evidence type="ECO:0000256" key="5">
    <source>
        <dbReference type="ARBA" id="ARBA00023306"/>
    </source>
</evidence>
<dbReference type="NCBIfam" id="TIGR01085">
    <property type="entry name" value="murE"/>
    <property type="match status" value="1"/>
</dbReference>
<evidence type="ECO:0000259" key="11">
    <source>
        <dbReference type="Pfam" id="PF08245"/>
    </source>
</evidence>
<keyword evidence="7" id="KW-0963">Cytoplasm</keyword>
<feature type="binding site" evidence="7">
    <location>
        <begin position="159"/>
        <end position="160"/>
    </location>
    <ligand>
        <name>UDP-N-acetyl-alpha-D-muramoyl-L-alanyl-D-glutamate</name>
        <dbReference type="ChEBI" id="CHEBI:83900"/>
    </ligand>
</feature>
<comment type="pathway">
    <text evidence="7 8">Cell wall biogenesis; peptidoglycan biosynthesis.</text>
</comment>
<gene>
    <name evidence="7" type="primary">murE</name>
    <name evidence="12" type="ORF">ACFOSU_00790</name>
</gene>
<keyword evidence="6 7" id="KW-0961">Cell wall biogenesis/degradation</keyword>
<feature type="domain" description="Mur ligase C-terminal" evidence="10">
    <location>
        <begin position="343"/>
        <end position="470"/>
    </location>
</feature>
<evidence type="ECO:0000256" key="7">
    <source>
        <dbReference type="HAMAP-Rule" id="MF_00208"/>
    </source>
</evidence>
<feature type="binding site" evidence="7">
    <location>
        <position position="192"/>
    </location>
    <ligand>
        <name>UDP-N-acetyl-alpha-D-muramoyl-L-alanyl-D-glutamate</name>
        <dbReference type="ChEBI" id="CHEBI:83900"/>
    </ligand>
</feature>
<feature type="short sequence motif" description="Meso-diaminopimelate recognition motif" evidence="7">
    <location>
        <begin position="417"/>
        <end position="420"/>
    </location>
</feature>
<comment type="PTM">
    <text evidence="7">Carboxylation is probably crucial for Mg(2+) binding and, consequently, for the gamma-phosphate positioning of ATP.</text>
</comment>
<evidence type="ECO:0000256" key="2">
    <source>
        <dbReference type="ARBA" id="ARBA00022618"/>
    </source>
</evidence>
<evidence type="ECO:0000256" key="8">
    <source>
        <dbReference type="RuleBase" id="RU004135"/>
    </source>
</evidence>
<dbReference type="InterPro" id="IPR036615">
    <property type="entry name" value="Mur_ligase_C_dom_sf"/>
</dbReference>
<dbReference type="PANTHER" id="PTHR23135:SF4">
    <property type="entry name" value="UDP-N-ACETYLMURAMOYL-L-ALANYL-D-GLUTAMATE--2,6-DIAMINOPIMELATE LIGASE MURE HOMOLOG, CHLOROPLASTIC"/>
    <property type="match status" value="1"/>
</dbReference>
<dbReference type="SUPFAM" id="SSF53623">
    <property type="entry name" value="MurD-like peptide ligases, catalytic domain"/>
    <property type="match status" value="1"/>
</dbReference>
<keyword evidence="4 7" id="KW-0573">Peptidoglycan synthesis</keyword>
<dbReference type="InterPro" id="IPR013221">
    <property type="entry name" value="Mur_ligase_cen"/>
</dbReference>
<keyword evidence="2 7" id="KW-0132">Cell division</keyword>
<keyword evidence="7 12" id="KW-0436">Ligase</keyword>
<evidence type="ECO:0000313" key="12">
    <source>
        <dbReference type="EMBL" id="MFC3102422.1"/>
    </source>
</evidence>
<comment type="catalytic activity">
    <reaction evidence="7">
        <text>UDP-N-acetyl-alpha-D-muramoyl-L-alanyl-D-glutamate + meso-2,6-diaminopimelate + ATP = UDP-N-acetyl-alpha-D-muramoyl-L-alanyl-gamma-D-glutamyl-meso-2,6-diaminopimelate + ADP + phosphate + H(+)</text>
        <dbReference type="Rhea" id="RHEA:23676"/>
        <dbReference type="ChEBI" id="CHEBI:15378"/>
        <dbReference type="ChEBI" id="CHEBI:30616"/>
        <dbReference type="ChEBI" id="CHEBI:43474"/>
        <dbReference type="ChEBI" id="CHEBI:57791"/>
        <dbReference type="ChEBI" id="CHEBI:83900"/>
        <dbReference type="ChEBI" id="CHEBI:83905"/>
        <dbReference type="ChEBI" id="CHEBI:456216"/>
        <dbReference type="EC" id="6.3.2.13"/>
    </reaction>
</comment>
<organism evidence="12 13">
    <name type="scientific">Salinisphaera aquimarina</name>
    <dbReference type="NCBI Taxonomy" id="2094031"/>
    <lineage>
        <taxon>Bacteria</taxon>
        <taxon>Pseudomonadati</taxon>
        <taxon>Pseudomonadota</taxon>
        <taxon>Gammaproteobacteria</taxon>
        <taxon>Salinisphaerales</taxon>
        <taxon>Salinisphaeraceae</taxon>
        <taxon>Salinisphaera</taxon>
    </lineage>
</organism>
<feature type="binding site" evidence="7">
    <location>
        <position position="37"/>
    </location>
    <ligand>
        <name>UDP-N-acetyl-alpha-D-muramoyl-L-alanyl-D-glutamate</name>
        <dbReference type="ChEBI" id="CHEBI:83900"/>
    </ligand>
</feature>
<dbReference type="EMBL" id="JBHRSS010000001">
    <property type="protein sequence ID" value="MFC3102422.1"/>
    <property type="molecule type" value="Genomic_DNA"/>
</dbReference>
<dbReference type="InterPro" id="IPR004101">
    <property type="entry name" value="Mur_ligase_C"/>
</dbReference>
<evidence type="ECO:0000256" key="3">
    <source>
        <dbReference type="ARBA" id="ARBA00022960"/>
    </source>
</evidence>
<evidence type="ECO:0000256" key="1">
    <source>
        <dbReference type="ARBA" id="ARBA00005898"/>
    </source>
</evidence>
<keyword evidence="7" id="KW-0067">ATP-binding</keyword>
<feature type="binding site" evidence="7">
    <location>
        <position position="472"/>
    </location>
    <ligand>
        <name>meso-2,6-diaminopimelate</name>
        <dbReference type="ChEBI" id="CHEBI:57791"/>
    </ligand>
</feature>
<feature type="domain" description="Mur ligase central" evidence="11">
    <location>
        <begin position="115"/>
        <end position="320"/>
    </location>
</feature>
<dbReference type="Proteomes" id="UP001595462">
    <property type="component" value="Unassembled WGS sequence"/>
</dbReference>
<dbReference type="SUPFAM" id="SSF53244">
    <property type="entry name" value="MurD-like peptide ligases, peptide-binding domain"/>
    <property type="match status" value="1"/>
</dbReference>
<keyword evidence="5 7" id="KW-0131">Cell cycle</keyword>
<feature type="binding site" evidence="7">
    <location>
        <begin position="117"/>
        <end position="123"/>
    </location>
    <ligand>
        <name>ATP</name>
        <dbReference type="ChEBI" id="CHEBI:30616"/>
    </ligand>
</feature>
<evidence type="ECO:0000259" key="10">
    <source>
        <dbReference type="Pfam" id="PF02875"/>
    </source>
</evidence>
<dbReference type="NCBIfam" id="NF001126">
    <property type="entry name" value="PRK00139.1-4"/>
    <property type="match status" value="1"/>
</dbReference>
<keyword evidence="7" id="KW-0460">Magnesium</keyword>
<dbReference type="Gene3D" id="3.40.1390.10">
    <property type="entry name" value="MurE/MurF, N-terminal domain"/>
    <property type="match status" value="1"/>
</dbReference>
<keyword evidence="13" id="KW-1185">Reference proteome</keyword>
<feature type="binding site" evidence="7">
    <location>
        <position position="468"/>
    </location>
    <ligand>
        <name>meso-2,6-diaminopimelate</name>
        <dbReference type="ChEBI" id="CHEBI:57791"/>
    </ligand>
</feature>
<feature type="binding site" evidence="7">
    <location>
        <position position="194"/>
    </location>
    <ligand>
        <name>UDP-N-acetyl-alpha-D-muramoyl-L-alanyl-D-glutamate</name>
        <dbReference type="ChEBI" id="CHEBI:83900"/>
    </ligand>
</feature>
<dbReference type="PANTHER" id="PTHR23135">
    <property type="entry name" value="MUR LIGASE FAMILY MEMBER"/>
    <property type="match status" value="1"/>
</dbReference>
<dbReference type="InterPro" id="IPR036565">
    <property type="entry name" value="Mur-like_cat_sf"/>
</dbReference>
<sequence length="497" mass="51804">MALSHINPEQRPLSMLLDGLTDGAVPSVDVAGVAIDSRAVTPGSLFMAYAGTRAHGLDFVDQAVANGARAIAWDGDHAPDTSVPAIRVPELAARASAIAGRFFGRPAERLFVAGITGTDGKTSCAWMLARALEELGVHCGYIGTLGAGLPDDLAEATHTTPDPVVVQQWLARLVADAADAVAFEVSSHALHQHRVDGVAFDVAVLTQIGRDHLDYHGDLAAYARAKRRLFEFAGLKYAVLNADDAFGRAWLDALDASVTPIVYGRGDVASLAACHVAIESIETRIDGVVLEVSTHAGSARIESGLVGEFNAMNLAAVLAVLLARGETLTDAAAALAAIDTVPGRMQRIDARVDQPLVVVDFAHTPGALAQALGAVRAHAEGRVLCVFGCGGDRDRGKRALMGQAAVAGADAVWVTDDNPRSESPQAIVDEILAGIADRTAVQVVHDRGRAIAAAIAAAGVGDVVLIAGKGHETTQQIGSERRPFDDRIEARRALEAA</sequence>
<dbReference type="InterPro" id="IPR035911">
    <property type="entry name" value="MurE/MurF_N"/>
</dbReference>
<comment type="caution">
    <text evidence="7">Lacks conserved residue(s) required for the propagation of feature annotation.</text>
</comment>
<evidence type="ECO:0000313" key="13">
    <source>
        <dbReference type="Proteomes" id="UP001595462"/>
    </source>
</evidence>
<dbReference type="EC" id="6.3.2.13" evidence="7"/>
<feature type="modified residue" description="N6-carboxylysine" evidence="7">
    <location>
        <position position="226"/>
    </location>
</feature>
<feature type="domain" description="Mur ligase N-terminal catalytic" evidence="9">
    <location>
        <begin position="30"/>
        <end position="77"/>
    </location>
</feature>
<dbReference type="Gene3D" id="3.90.190.20">
    <property type="entry name" value="Mur ligase, C-terminal domain"/>
    <property type="match status" value="1"/>
</dbReference>
<evidence type="ECO:0000256" key="6">
    <source>
        <dbReference type="ARBA" id="ARBA00023316"/>
    </source>
</evidence>
<dbReference type="Pfam" id="PF08245">
    <property type="entry name" value="Mur_ligase_M"/>
    <property type="match status" value="1"/>
</dbReference>
<comment type="cofactor">
    <cofactor evidence="7">
        <name>Mg(2+)</name>
        <dbReference type="ChEBI" id="CHEBI:18420"/>
    </cofactor>
</comment>